<feature type="transmembrane region" description="Helical" evidence="5">
    <location>
        <begin position="312"/>
        <end position="337"/>
    </location>
</feature>
<evidence type="ECO:0000256" key="2">
    <source>
        <dbReference type="ARBA" id="ARBA00022676"/>
    </source>
</evidence>
<keyword evidence="5" id="KW-1133">Transmembrane helix</keyword>
<reference evidence="7 8" key="1">
    <citation type="journal article" date="2015" name="Genome Announc.">
        <title>Expanding the biotechnology potential of lactobacilli through comparative genomics of 213 strains and associated genera.</title>
        <authorList>
            <person name="Sun Z."/>
            <person name="Harris H.M."/>
            <person name="McCann A."/>
            <person name="Guo C."/>
            <person name="Argimon S."/>
            <person name="Zhang W."/>
            <person name="Yang X."/>
            <person name="Jeffery I.B."/>
            <person name="Cooney J.C."/>
            <person name="Kagawa T.F."/>
            <person name="Liu W."/>
            <person name="Song Y."/>
            <person name="Salvetti E."/>
            <person name="Wrobel A."/>
            <person name="Rasinkangas P."/>
            <person name="Parkhill J."/>
            <person name="Rea M.C."/>
            <person name="O'Sullivan O."/>
            <person name="Ritari J."/>
            <person name="Douillard F.P."/>
            <person name="Paul Ross R."/>
            <person name="Yang R."/>
            <person name="Briner A.E."/>
            <person name="Felis G.E."/>
            <person name="de Vos W.M."/>
            <person name="Barrangou R."/>
            <person name="Klaenhammer T.R."/>
            <person name="Caufield P.W."/>
            <person name="Cui Y."/>
            <person name="Zhang H."/>
            <person name="O'Toole P.W."/>
        </authorList>
    </citation>
    <scope>NUCLEOTIDE SEQUENCE [LARGE SCALE GENOMIC DNA]</scope>
    <source>
        <strain evidence="7 8">DSM 15638</strain>
    </source>
</reference>
<keyword evidence="5" id="KW-0812">Transmembrane</keyword>
<proteinExistence type="inferred from homology"/>
<feature type="region of interest" description="Disordered" evidence="4">
    <location>
        <begin position="420"/>
        <end position="442"/>
    </location>
</feature>
<evidence type="ECO:0000256" key="1">
    <source>
        <dbReference type="ARBA" id="ARBA00006739"/>
    </source>
</evidence>
<evidence type="ECO:0000256" key="5">
    <source>
        <dbReference type="SAM" id="Phobius"/>
    </source>
</evidence>
<evidence type="ECO:0000313" key="8">
    <source>
        <dbReference type="Proteomes" id="UP000051450"/>
    </source>
</evidence>
<protein>
    <recommendedName>
        <fullName evidence="6">Glycosyltransferase 2-like domain-containing protein</fullName>
    </recommendedName>
</protein>
<dbReference type="OrthoDB" id="9766299at2"/>
<accession>A0A0R1HH17</accession>
<dbReference type="SUPFAM" id="SSF53448">
    <property type="entry name" value="Nucleotide-diphospho-sugar transferases"/>
    <property type="match status" value="1"/>
</dbReference>
<dbReference type="Proteomes" id="UP000051450">
    <property type="component" value="Unassembled WGS sequence"/>
</dbReference>
<dbReference type="CDD" id="cd06423">
    <property type="entry name" value="CESA_like"/>
    <property type="match status" value="1"/>
</dbReference>
<feature type="transmembrane region" description="Helical" evidence="5">
    <location>
        <begin position="382"/>
        <end position="402"/>
    </location>
</feature>
<dbReference type="PANTHER" id="PTHR43630">
    <property type="entry name" value="POLY-BETA-1,6-N-ACETYL-D-GLUCOSAMINE SYNTHASE"/>
    <property type="match status" value="1"/>
</dbReference>
<dbReference type="EMBL" id="AZDI01000004">
    <property type="protein sequence ID" value="KRK45838.1"/>
    <property type="molecule type" value="Genomic_DNA"/>
</dbReference>
<feature type="domain" description="Glycosyltransferase 2-like" evidence="6">
    <location>
        <begin position="56"/>
        <end position="226"/>
    </location>
</feature>
<name>A0A0R1HH17_9LACO</name>
<keyword evidence="2" id="KW-0328">Glycosyltransferase</keyword>
<sequence>MTAAALDEITRILIYTIVSYPIVGGLAFIVSSLYYRIFMEKRELPKYLEKGEPFISIFVPAHNEEKSIEATIRHLETKMNYPLDKYEVIVINDGSTDKTGDILATLQDEFKSRLRTITIVNNRGKAAGFNIALAFAKGEFILSNDADSKPEVDALWKYMSYFEREDGKNLGAVTGNMLPINKTTIVAEAQQNELNSIIGLIKRSQLSYGGLFAFSGANTMYRKAAVLDVGGWEAEQPTEDIAIAWDMQALGWRAYFAPHIRFFMDVPEKLGELIKQRHRWSSGGVYVLLTKTLRVLRHPIKQFSSVPIIIDYALSVIWSVFYWLSMIAFIAIQIICIVNKDWLQLSNNLAFASIFISIEVVIGLIQLIMASLFNDQGKSLKYVIFAPWYLLIYWMVNTYTMVAELIPTIRKIVTGEDGGVWHSPERSESITADLGGDEDDSK</sequence>
<dbReference type="AlphaFoldDB" id="A0A0R1HH17"/>
<dbReference type="Gene3D" id="3.90.550.10">
    <property type="entry name" value="Spore Coat Polysaccharide Biosynthesis Protein SpsA, Chain A"/>
    <property type="match status" value="1"/>
</dbReference>
<evidence type="ECO:0000256" key="4">
    <source>
        <dbReference type="SAM" id="MobiDB-lite"/>
    </source>
</evidence>
<comment type="caution">
    <text evidence="7">The sequence shown here is derived from an EMBL/GenBank/DDBJ whole genome shotgun (WGS) entry which is preliminary data.</text>
</comment>
<keyword evidence="8" id="KW-1185">Reference proteome</keyword>
<dbReference type="RefSeq" id="WP_057974129.1">
    <property type="nucleotide sequence ID" value="NZ_AZDI01000004.1"/>
</dbReference>
<gene>
    <name evidence="7" type="ORF">FC66_GL001069</name>
</gene>
<keyword evidence="5" id="KW-0472">Membrane</keyword>
<dbReference type="Pfam" id="PF00535">
    <property type="entry name" value="Glycos_transf_2"/>
    <property type="match status" value="1"/>
</dbReference>
<evidence type="ECO:0000256" key="3">
    <source>
        <dbReference type="ARBA" id="ARBA00022679"/>
    </source>
</evidence>
<dbReference type="STRING" id="1423719.FC66_GL001069"/>
<feature type="transmembrane region" description="Helical" evidence="5">
    <location>
        <begin position="12"/>
        <end position="35"/>
    </location>
</feature>
<comment type="similarity">
    <text evidence="1">Belongs to the glycosyltransferase 2 family.</text>
</comment>
<evidence type="ECO:0000259" key="6">
    <source>
        <dbReference type="Pfam" id="PF00535"/>
    </source>
</evidence>
<evidence type="ECO:0000313" key="7">
    <source>
        <dbReference type="EMBL" id="KRK45838.1"/>
    </source>
</evidence>
<dbReference type="InterPro" id="IPR029044">
    <property type="entry name" value="Nucleotide-diphossugar_trans"/>
</dbReference>
<organism evidence="7 8">
    <name type="scientific">Dellaglioa algida DSM 15638</name>
    <dbReference type="NCBI Taxonomy" id="1423719"/>
    <lineage>
        <taxon>Bacteria</taxon>
        <taxon>Bacillati</taxon>
        <taxon>Bacillota</taxon>
        <taxon>Bacilli</taxon>
        <taxon>Lactobacillales</taxon>
        <taxon>Lactobacillaceae</taxon>
        <taxon>Dellaglioa</taxon>
    </lineage>
</organism>
<dbReference type="PATRIC" id="fig|1423719.4.peg.1090"/>
<dbReference type="GO" id="GO:0016757">
    <property type="term" value="F:glycosyltransferase activity"/>
    <property type="evidence" value="ECO:0007669"/>
    <property type="project" value="UniProtKB-KW"/>
</dbReference>
<dbReference type="PANTHER" id="PTHR43630:SF1">
    <property type="entry name" value="POLY-BETA-1,6-N-ACETYL-D-GLUCOSAMINE SYNTHASE"/>
    <property type="match status" value="1"/>
</dbReference>
<dbReference type="InterPro" id="IPR001173">
    <property type="entry name" value="Glyco_trans_2-like"/>
</dbReference>
<feature type="transmembrane region" description="Helical" evidence="5">
    <location>
        <begin position="349"/>
        <end position="370"/>
    </location>
</feature>
<keyword evidence="3" id="KW-0808">Transferase</keyword>